<name>A0A6G1FGH7_9ORYZ</name>
<dbReference type="EMBL" id="SPHZ02000001">
    <property type="protein sequence ID" value="KAF0936026.1"/>
    <property type="molecule type" value="Genomic_DNA"/>
</dbReference>
<comment type="caution">
    <text evidence="1">The sequence shown here is derived from an EMBL/GenBank/DDBJ whole genome shotgun (WGS) entry which is preliminary data.</text>
</comment>
<reference evidence="1 2" key="1">
    <citation type="submission" date="2019-11" db="EMBL/GenBank/DDBJ databases">
        <title>Whole genome sequence of Oryza granulata.</title>
        <authorList>
            <person name="Li W."/>
        </authorList>
    </citation>
    <scope>NUCLEOTIDE SEQUENCE [LARGE SCALE GENOMIC DNA]</scope>
    <source>
        <strain evidence="2">cv. Menghai</strain>
        <tissue evidence="1">Leaf</tissue>
    </source>
</reference>
<proteinExistence type="predicted"/>
<evidence type="ECO:0000313" key="1">
    <source>
        <dbReference type="EMBL" id="KAF0936026.1"/>
    </source>
</evidence>
<protein>
    <submittedName>
        <fullName evidence="1">Uncharacterized protein</fullName>
    </submittedName>
</protein>
<organism evidence="1 2">
    <name type="scientific">Oryza meyeriana var. granulata</name>
    <dbReference type="NCBI Taxonomy" id="110450"/>
    <lineage>
        <taxon>Eukaryota</taxon>
        <taxon>Viridiplantae</taxon>
        <taxon>Streptophyta</taxon>
        <taxon>Embryophyta</taxon>
        <taxon>Tracheophyta</taxon>
        <taxon>Spermatophyta</taxon>
        <taxon>Magnoliopsida</taxon>
        <taxon>Liliopsida</taxon>
        <taxon>Poales</taxon>
        <taxon>Poaceae</taxon>
        <taxon>BOP clade</taxon>
        <taxon>Oryzoideae</taxon>
        <taxon>Oryzeae</taxon>
        <taxon>Oryzinae</taxon>
        <taxon>Oryza</taxon>
        <taxon>Oryza meyeriana</taxon>
    </lineage>
</organism>
<dbReference type="Proteomes" id="UP000479710">
    <property type="component" value="Unassembled WGS sequence"/>
</dbReference>
<accession>A0A6G1FGH7</accession>
<sequence>MEWLRRHLFLLIPASLPELRNRAHASKAAKEIHPMACGLRPWHPPAQLGWAERCGFSVPLARDRVMVVASRADFPFL</sequence>
<keyword evidence="2" id="KW-1185">Reference proteome</keyword>
<evidence type="ECO:0000313" key="2">
    <source>
        <dbReference type="Proteomes" id="UP000479710"/>
    </source>
</evidence>
<gene>
    <name evidence="1" type="ORF">E2562_038213</name>
</gene>
<dbReference type="AlphaFoldDB" id="A0A6G1FGH7"/>